<dbReference type="Proteomes" id="UP000503498">
    <property type="component" value="Chromosome"/>
</dbReference>
<dbReference type="AlphaFoldDB" id="A0A7Z2V716"/>
<reference evidence="1 2" key="2">
    <citation type="submission" date="2020-04" db="EMBL/GenBank/DDBJ databases">
        <authorList>
            <person name="Fomenkov A."/>
            <person name="Anton B.P."/>
            <person name="Roberts R.J."/>
        </authorList>
    </citation>
    <scope>NUCLEOTIDE SEQUENCE [LARGE SCALE GENOMIC DNA]</scope>
    <source>
        <strain evidence="1 2">NEB122</strain>
    </source>
</reference>
<sequence>MSEDAVLAQLRTPSMDRRHQVVQALRSPLWRRNAEGWQLLFHQGTPFTENAAS</sequence>
<dbReference type="RefSeq" id="WP_168968095.1">
    <property type="nucleotide sequence ID" value="NZ_CP051651.1"/>
</dbReference>
<accession>A0A7Z2V716</accession>
<organism evidence="1 2">
    <name type="scientific">Xanthomonas campestris pv. badrii</name>
    <dbReference type="NCBI Taxonomy" id="149696"/>
    <lineage>
        <taxon>Bacteria</taxon>
        <taxon>Pseudomonadati</taxon>
        <taxon>Pseudomonadota</taxon>
        <taxon>Gammaproteobacteria</taxon>
        <taxon>Lysobacterales</taxon>
        <taxon>Lysobacteraceae</taxon>
        <taxon>Xanthomonas</taxon>
    </lineage>
</organism>
<proteinExistence type="predicted"/>
<name>A0A7Z2V716_XANCA</name>
<evidence type="ECO:0000313" key="1">
    <source>
        <dbReference type="EMBL" id="QJD66259.1"/>
    </source>
</evidence>
<protein>
    <submittedName>
        <fullName evidence="1">Uncharacterized protein</fullName>
    </submittedName>
</protein>
<gene>
    <name evidence="1" type="ORF">HG421_03815</name>
</gene>
<dbReference type="EMBL" id="CP051651">
    <property type="protein sequence ID" value="QJD66259.1"/>
    <property type="molecule type" value="Genomic_DNA"/>
</dbReference>
<evidence type="ECO:0000313" key="2">
    <source>
        <dbReference type="Proteomes" id="UP000503498"/>
    </source>
</evidence>
<reference evidence="1 2" key="1">
    <citation type="submission" date="2020-04" db="EMBL/GenBank/DDBJ databases">
        <title>Genome-Wide Identification of 5-Methylcytosine Sites in Bacterial Genomes By High-Throughput Sequencing of MspJI Restriction Fragments.</title>
        <authorList>
            <person name="Wu V."/>
        </authorList>
    </citation>
    <scope>NUCLEOTIDE SEQUENCE [LARGE SCALE GENOMIC DNA]</scope>
    <source>
        <strain evidence="1 2">NEB122</strain>
    </source>
</reference>